<evidence type="ECO:0000313" key="1">
    <source>
        <dbReference type="EMBL" id="CAD8103415.1"/>
    </source>
</evidence>
<dbReference type="AlphaFoldDB" id="A0A8S1PJS6"/>
<dbReference type="Proteomes" id="UP000692954">
    <property type="component" value="Unassembled WGS sequence"/>
</dbReference>
<accession>A0A8S1PJS6</accession>
<reference evidence="1" key="1">
    <citation type="submission" date="2021-01" db="EMBL/GenBank/DDBJ databases">
        <authorList>
            <consortium name="Genoscope - CEA"/>
            <person name="William W."/>
        </authorList>
    </citation>
    <scope>NUCLEOTIDE SEQUENCE</scope>
</reference>
<evidence type="ECO:0000313" key="2">
    <source>
        <dbReference type="Proteomes" id="UP000692954"/>
    </source>
</evidence>
<comment type="caution">
    <text evidence="1">The sequence shown here is derived from an EMBL/GenBank/DDBJ whole genome shotgun (WGS) entry which is preliminary data.</text>
</comment>
<proteinExistence type="predicted"/>
<protein>
    <submittedName>
        <fullName evidence="1">Uncharacterized protein</fullName>
    </submittedName>
</protein>
<dbReference type="EMBL" id="CAJJDN010000080">
    <property type="protein sequence ID" value="CAD8103415.1"/>
    <property type="molecule type" value="Genomic_DNA"/>
</dbReference>
<sequence>MTILIFRWWCSKQENVRLTLSLCSIQPIEVESLRFRVQGKKKEVEGK</sequence>
<keyword evidence="2" id="KW-1185">Reference proteome</keyword>
<organism evidence="1 2">
    <name type="scientific">Paramecium sonneborni</name>
    <dbReference type="NCBI Taxonomy" id="65129"/>
    <lineage>
        <taxon>Eukaryota</taxon>
        <taxon>Sar</taxon>
        <taxon>Alveolata</taxon>
        <taxon>Ciliophora</taxon>
        <taxon>Intramacronucleata</taxon>
        <taxon>Oligohymenophorea</taxon>
        <taxon>Peniculida</taxon>
        <taxon>Parameciidae</taxon>
        <taxon>Paramecium</taxon>
    </lineage>
</organism>
<name>A0A8S1PJS6_9CILI</name>
<gene>
    <name evidence="1" type="ORF">PSON_ATCC_30995.1.T0800083</name>
</gene>